<protein>
    <submittedName>
        <fullName evidence="2">Uncharacterized protein</fullName>
    </submittedName>
</protein>
<dbReference type="EMBL" id="BK032764">
    <property type="protein sequence ID" value="DAF59158.1"/>
    <property type="molecule type" value="Genomic_DNA"/>
</dbReference>
<evidence type="ECO:0000256" key="1">
    <source>
        <dbReference type="SAM" id="MobiDB-lite"/>
    </source>
</evidence>
<feature type="region of interest" description="Disordered" evidence="1">
    <location>
        <begin position="57"/>
        <end position="84"/>
    </location>
</feature>
<proteinExistence type="predicted"/>
<accession>A0A8S5T7D8</accession>
<name>A0A8S5T7D8_9CAUD</name>
<organism evidence="2">
    <name type="scientific">Siphoviridae sp. ctmqi22</name>
    <dbReference type="NCBI Taxonomy" id="2827934"/>
    <lineage>
        <taxon>Viruses</taxon>
        <taxon>Duplodnaviria</taxon>
        <taxon>Heunggongvirae</taxon>
        <taxon>Uroviricota</taxon>
        <taxon>Caudoviricetes</taxon>
    </lineage>
</organism>
<sequence>MRDIWSLAGSSKEKEEEGETMNVQNRKLSELTPYPGNAKKHDKKQIAMEKFIKRQRRKEGVYGKAEKGDRSKAVRESMRPAMHA</sequence>
<reference evidence="2" key="1">
    <citation type="journal article" date="2021" name="Proc. Natl. Acad. Sci. U.S.A.">
        <title>A Catalog of Tens of Thousands of Viruses from Human Metagenomes Reveals Hidden Associations with Chronic Diseases.</title>
        <authorList>
            <person name="Tisza M.J."/>
            <person name="Buck C.B."/>
        </authorList>
    </citation>
    <scope>NUCLEOTIDE SEQUENCE</scope>
    <source>
        <strain evidence="2">Ctmqi22</strain>
    </source>
</reference>
<evidence type="ECO:0000313" key="2">
    <source>
        <dbReference type="EMBL" id="DAF59158.1"/>
    </source>
</evidence>
<feature type="compositionally biased region" description="Basic and acidic residues" evidence="1">
    <location>
        <begin position="57"/>
        <end position="78"/>
    </location>
</feature>
<feature type="region of interest" description="Disordered" evidence="1">
    <location>
        <begin position="1"/>
        <end position="44"/>
    </location>
</feature>